<keyword evidence="2 6" id="KW-0812">Transmembrane</keyword>
<evidence type="ECO:0000256" key="4">
    <source>
        <dbReference type="ARBA" id="ARBA00023136"/>
    </source>
</evidence>
<accession>A0A9W4UCH3</accession>
<evidence type="ECO:0000256" key="2">
    <source>
        <dbReference type="ARBA" id="ARBA00022692"/>
    </source>
</evidence>
<name>A0A9W4UCH3_9PLEO</name>
<proteinExistence type="inferred from homology"/>
<feature type="transmembrane region" description="Helical" evidence="6">
    <location>
        <begin position="52"/>
        <end position="75"/>
    </location>
</feature>
<gene>
    <name evidence="8" type="ORF">PDIGIT_LOCUS5482</name>
</gene>
<organism evidence="8 9">
    <name type="scientific">Periconia digitata</name>
    <dbReference type="NCBI Taxonomy" id="1303443"/>
    <lineage>
        <taxon>Eukaryota</taxon>
        <taxon>Fungi</taxon>
        <taxon>Dikarya</taxon>
        <taxon>Ascomycota</taxon>
        <taxon>Pezizomycotina</taxon>
        <taxon>Dothideomycetes</taxon>
        <taxon>Pleosporomycetidae</taxon>
        <taxon>Pleosporales</taxon>
        <taxon>Massarineae</taxon>
        <taxon>Periconiaceae</taxon>
        <taxon>Periconia</taxon>
    </lineage>
</organism>
<keyword evidence="4 6" id="KW-0472">Membrane</keyword>
<feature type="transmembrane region" description="Helical" evidence="6">
    <location>
        <begin position="20"/>
        <end position="40"/>
    </location>
</feature>
<keyword evidence="3 6" id="KW-1133">Transmembrane helix</keyword>
<dbReference type="EMBL" id="CAOQHR010000003">
    <property type="protein sequence ID" value="CAI6332457.1"/>
    <property type="molecule type" value="Genomic_DNA"/>
</dbReference>
<protein>
    <recommendedName>
        <fullName evidence="7">Rhodopsin domain-containing protein</fullName>
    </recommendedName>
</protein>
<evidence type="ECO:0000256" key="1">
    <source>
        <dbReference type="ARBA" id="ARBA00004141"/>
    </source>
</evidence>
<dbReference type="InterPro" id="IPR052337">
    <property type="entry name" value="SAT4-like"/>
</dbReference>
<keyword evidence="9" id="KW-1185">Reference proteome</keyword>
<evidence type="ECO:0000256" key="5">
    <source>
        <dbReference type="ARBA" id="ARBA00038359"/>
    </source>
</evidence>
<dbReference type="Proteomes" id="UP001152607">
    <property type="component" value="Unassembled WGS sequence"/>
</dbReference>
<evidence type="ECO:0000256" key="6">
    <source>
        <dbReference type="SAM" id="Phobius"/>
    </source>
</evidence>
<comment type="subcellular location">
    <subcellularLocation>
        <location evidence="1">Membrane</location>
        <topology evidence="1">Multi-pass membrane protein</topology>
    </subcellularLocation>
</comment>
<comment type="caution">
    <text evidence="8">The sequence shown here is derived from an EMBL/GenBank/DDBJ whole genome shotgun (WGS) entry which is preliminary data.</text>
</comment>
<evidence type="ECO:0000259" key="7">
    <source>
        <dbReference type="Pfam" id="PF20684"/>
    </source>
</evidence>
<feature type="transmembrane region" description="Helical" evidence="6">
    <location>
        <begin position="95"/>
        <end position="115"/>
    </location>
</feature>
<sequence length="162" mass="18678">MFAQQATESKSSETLSNTLLGITWTLFGIATISFGARLYLRWKRFGRLFWDDLFVFLAWVFCVLLGVQVVLSLRSADQKTTTANKHDSLFISRPIVQLCFYSSVWSIKVSFLLFFRRLIGVVLRRVRIYWVITRSLNMVIMDRVADFCYGTVCLSSSLPAFC</sequence>
<dbReference type="AlphaFoldDB" id="A0A9W4UCH3"/>
<dbReference type="OrthoDB" id="3934549at2759"/>
<evidence type="ECO:0000256" key="3">
    <source>
        <dbReference type="ARBA" id="ARBA00022989"/>
    </source>
</evidence>
<comment type="similarity">
    <text evidence="5">Belongs to the SAT4 family.</text>
</comment>
<feature type="domain" description="Rhodopsin" evidence="7">
    <location>
        <begin position="36"/>
        <end position="133"/>
    </location>
</feature>
<reference evidence="8" key="1">
    <citation type="submission" date="2023-01" db="EMBL/GenBank/DDBJ databases">
        <authorList>
            <person name="Van Ghelder C."/>
            <person name="Rancurel C."/>
        </authorList>
    </citation>
    <scope>NUCLEOTIDE SEQUENCE</scope>
    <source>
        <strain evidence="8">CNCM I-4278</strain>
    </source>
</reference>
<evidence type="ECO:0000313" key="9">
    <source>
        <dbReference type="Proteomes" id="UP001152607"/>
    </source>
</evidence>
<dbReference type="PANTHER" id="PTHR33048">
    <property type="entry name" value="PTH11-LIKE INTEGRAL MEMBRANE PROTEIN (AFU_ORTHOLOGUE AFUA_5G11245)"/>
    <property type="match status" value="1"/>
</dbReference>
<dbReference type="GO" id="GO:0016020">
    <property type="term" value="C:membrane"/>
    <property type="evidence" value="ECO:0007669"/>
    <property type="project" value="UniProtKB-SubCell"/>
</dbReference>
<dbReference type="PANTHER" id="PTHR33048:SF162">
    <property type="entry name" value="SATRATOXIN BIOSYNTHESIS SC1 CLUSTER PROTEIN 4"/>
    <property type="match status" value="1"/>
</dbReference>
<dbReference type="InterPro" id="IPR049326">
    <property type="entry name" value="Rhodopsin_dom_fungi"/>
</dbReference>
<dbReference type="Pfam" id="PF20684">
    <property type="entry name" value="Fung_rhodopsin"/>
    <property type="match status" value="1"/>
</dbReference>
<evidence type="ECO:0000313" key="8">
    <source>
        <dbReference type="EMBL" id="CAI6332457.1"/>
    </source>
</evidence>